<evidence type="ECO:0000256" key="2">
    <source>
        <dbReference type="RuleBase" id="RU004328"/>
    </source>
</evidence>
<dbReference type="PANTHER" id="PTHR11240">
    <property type="entry name" value="RIBONUCLEASE T2"/>
    <property type="match status" value="1"/>
</dbReference>
<dbReference type="Pfam" id="PF00445">
    <property type="entry name" value="Ribonuclease_T2"/>
    <property type="match status" value="2"/>
</dbReference>
<dbReference type="PROSITE" id="PS00530">
    <property type="entry name" value="RNASE_T2_1"/>
    <property type="match status" value="2"/>
</dbReference>
<dbReference type="SUPFAM" id="SSF55895">
    <property type="entry name" value="Ribonuclease Rh-like"/>
    <property type="match status" value="2"/>
</dbReference>
<dbReference type="Proteomes" id="UP001154078">
    <property type="component" value="Chromosome 4"/>
</dbReference>
<dbReference type="GO" id="GO:0003723">
    <property type="term" value="F:RNA binding"/>
    <property type="evidence" value="ECO:0007669"/>
    <property type="project" value="InterPro"/>
</dbReference>
<name>A0A9P0B736_BRAAE</name>
<dbReference type="CDD" id="cd00374">
    <property type="entry name" value="RNase_T2"/>
    <property type="match status" value="2"/>
</dbReference>
<dbReference type="InterPro" id="IPR018188">
    <property type="entry name" value="RNase_T2_His_AS_1"/>
</dbReference>
<dbReference type="OrthoDB" id="435754at2759"/>
<feature type="signal peptide" evidence="3">
    <location>
        <begin position="1"/>
        <end position="23"/>
    </location>
</feature>
<dbReference type="InterPro" id="IPR001568">
    <property type="entry name" value="RNase_T2-like"/>
</dbReference>
<keyword evidence="3" id="KW-0732">Signal</keyword>
<proteinExistence type="inferred from homology"/>
<sequence length="410" mass="46451">MFKLTTSIVLLFLTLCLLESADSKKNTFAIQWPVGVCRGANKPTSKCNIPKINTWTIHGLWPSTRKTPFNIDPLLSIRKKLDALWPDVTSNNNPRFWSHEWVNHGVYYNHMLEYFKKNLKLIEDYQLFQILQRGGITPSNTKTYTLAQVNKAVFRKVDKKVNVRCADNNNKLLQEIRICLDDQYTATVDCDGTSNCNPDKLTTFILYLVLTLCLLETSYGQNTFAIQWPVGVCKSANKQTSQCNIPRRNTWTIHGLWPPVTKTPTSVAFSVNPLATIRAQLNALWPDVTGNKNPGFWSHEWGKHGVYYQFKTQNQLLEFFTTNLNLINGYQLYTVLQRGGITPSNTKTYTLAQVNSAVSGAVRANVNVRCANNNLNVLQEIRVCFDAQYTTTVNCGGKSNCGAQVYYYAS</sequence>
<dbReference type="EMBL" id="OV121135">
    <property type="protein sequence ID" value="CAH0555664.1"/>
    <property type="molecule type" value="Genomic_DNA"/>
</dbReference>
<reference evidence="4" key="1">
    <citation type="submission" date="2021-12" db="EMBL/GenBank/DDBJ databases">
        <authorList>
            <person name="King R."/>
        </authorList>
    </citation>
    <scope>NUCLEOTIDE SEQUENCE</scope>
</reference>
<evidence type="ECO:0000256" key="3">
    <source>
        <dbReference type="SAM" id="SignalP"/>
    </source>
</evidence>
<gene>
    <name evidence="4" type="ORF">MELIAE_LOCUS6973</name>
</gene>
<organism evidence="4 5">
    <name type="scientific">Brassicogethes aeneus</name>
    <name type="common">Rape pollen beetle</name>
    <name type="synonym">Meligethes aeneus</name>
    <dbReference type="NCBI Taxonomy" id="1431903"/>
    <lineage>
        <taxon>Eukaryota</taxon>
        <taxon>Metazoa</taxon>
        <taxon>Ecdysozoa</taxon>
        <taxon>Arthropoda</taxon>
        <taxon>Hexapoda</taxon>
        <taxon>Insecta</taxon>
        <taxon>Pterygota</taxon>
        <taxon>Neoptera</taxon>
        <taxon>Endopterygota</taxon>
        <taxon>Coleoptera</taxon>
        <taxon>Polyphaga</taxon>
        <taxon>Cucujiformia</taxon>
        <taxon>Nitidulidae</taxon>
        <taxon>Meligethinae</taxon>
        <taxon>Brassicogethes</taxon>
    </lineage>
</organism>
<dbReference type="GO" id="GO:0006401">
    <property type="term" value="P:RNA catabolic process"/>
    <property type="evidence" value="ECO:0007669"/>
    <property type="project" value="TreeGrafter"/>
</dbReference>
<dbReference type="PANTHER" id="PTHR11240:SF22">
    <property type="entry name" value="RIBONUCLEASE T2"/>
    <property type="match status" value="1"/>
</dbReference>
<dbReference type="GO" id="GO:0005576">
    <property type="term" value="C:extracellular region"/>
    <property type="evidence" value="ECO:0007669"/>
    <property type="project" value="TreeGrafter"/>
</dbReference>
<dbReference type="AlphaFoldDB" id="A0A9P0B736"/>
<feature type="chain" id="PRO_5040242069" evidence="3">
    <location>
        <begin position="24"/>
        <end position="410"/>
    </location>
</feature>
<evidence type="ECO:0000313" key="5">
    <source>
        <dbReference type="Proteomes" id="UP001154078"/>
    </source>
</evidence>
<dbReference type="InterPro" id="IPR036430">
    <property type="entry name" value="RNase_T2-like_sf"/>
</dbReference>
<comment type="similarity">
    <text evidence="1 2">Belongs to the RNase T2 family.</text>
</comment>
<evidence type="ECO:0000256" key="1">
    <source>
        <dbReference type="ARBA" id="ARBA00007469"/>
    </source>
</evidence>
<evidence type="ECO:0000313" key="4">
    <source>
        <dbReference type="EMBL" id="CAH0555664.1"/>
    </source>
</evidence>
<protein>
    <submittedName>
        <fullName evidence="4">Uncharacterized protein</fullName>
    </submittedName>
</protein>
<dbReference type="Gene3D" id="3.90.730.10">
    <property type="entry name" value="Ribonuclease T2-like"/>
    <property type="match status" value="2"/>
</dbReference>
<accession>A0A9P0B736</accession>
<keyword evidence="5" id="KW-1185">Reference proteome</keyword>
<dbReference type="GO" id="GO:0033897">
    <property type="term" value="F:ribonuclease T2 activity"/>
    <property type="evidence" value="ECO:0007669"/>
    <property type="project" value="InterPro"/>
</dbReference>